<feature type="binding site" evidence="3">
    <location>
        <position position="338"/>
    </location>
    <ligand>
        <name>Mn(2+)</name>
        <dbReference type="ChEBI" id="CHEBI:29035"/>
    </ligand>
</feature>
<dbReference type="SUPFAM" id="SSF51569">
    <property type="entry name" value="Aldolase"/>
    <property type="match status" value="1"/>
</dbReference>
<dbReference type="EC" id="2.5.1.54" evidence="4"/>
<dbReference type="RefSeq" id="WP_184637213.1">
    <property type="nucleotide sequence ID" value="NZ_BAABKT010000028.1"/>
</dbReference>
<keyword evidence="3" id="KW-0104">Cadmium</keyword>
<dbReference type="InterPro" id="IPR002480">
    <property type="entry name" value="DAHP_synth_2"/>
</dbReference>
<accession>A0A841EAJ7</accession>
<dbReference type="UniPathway" id="UPA00053">
    <property type="reaction ID" value="UER00084"/>
</dbReference>
<dbReference type="PANTHER" id="PTHR21337:SF0">
    <property type="entry name" value="PHOSPHO-2-DEHYDRO-3-DEOXYHEPTONATE ALDOLASE"/>
    <property type="match status" value="1"/>
</dbReference>
<feature type="binding site" evidence="3">
    <location>
        <position position="297"/>
    </location>
    <ligand>
        <name>Mn(2+)</name>
        <dbReference type="ChEBI" id="CHEBI:29035"/>
    </ligand>
</feature>
<evidence type="ECO:0000256" key="1">
    <source>
        <dbReference type="ARBA" id="ARBA00008911"/>
    </source>
</evidence>
<feature type="binding site" evidence="3">
    <location>
        <begin position="211"/>
        <end position="212"/>
    </location>
    <ligand>
        <name>phosphoenolpyruvate</name>
        <dbReference type="ChEBI" id="CHEBI:58702"/>
    </ligand>
</feature>
<keyword evidence="4" id="KW-0028">Amino-acid biosynthesis</keyword>
<dbReference type="Gene3D" id="3.20.20.70">
    <property type="entry name" value="Aldolase class I"/>
    <property type="match status" value="1"/>
</dbReference>
<comment type="cofactor">
    <cofactor evidence="3">
        <name>Mn(2+)</name>
        <dbReference type="ChEBI" id="CHEBI:29035"/>
    </cofactor>
    <cofactor evidence="3">
        <name>Co(2+)</name>
        <dbReference type="ChEBI" id="CHEBI:48828"/>
    </cofactor>
    <cofactor evidence="3">
        <name>Cd(2+)</name>
        <dbReference type="ChEBI" id="CHEBI:48775"/>
    </cofactor>
    <text evidence="3">Binds 1 divalent cation per subunit. The enzyme is active with manganese, cobalt or cadmium ions.</text>
</comment>
<organism evidence="5 6">
    <name type="scientific">Streptomonospora salina</name>
    <dbReference type="NCBI Taxonomy" id="104205"/>
    <lineage>
        <taxon>Bacteria</taxon>
        <taxon>Bacillati</taxon>
        <taxon>Actinomycetota</taxon>
        <taxon>Actinomycetes</taxon>
        <taxon>Streptosporangiales</taxon>
        <taxon>Nocardiopsidaceae</taxon>
        <taxon>Streptomonospora</taxon>
    </lineage>
</organism>
<dbReference type="AlphaFoldDB" id="A0A841EAJ7"/>
<dbReference type="PANTHER" id="PTHR21337">
    <property type="entry name" value="PHOSPHO-2-DEHYDRO-3-DEOXYHEPTONATE ALDOLASE 1, 2"/>
    <property type="match status" value="1"/>
</dbReference>
<evidence type="ECO:0000256" key="4">
    <source>
        <dbReference type="RuleBase" id="RU363071"/>
    </source>
</evidence>
<keyword evidence="3" id="KW-0464">Manganese</keyword>
<dbReference type="Proteomes" id="UP000578077">
    <property type="component" value="Unassembled WGS sequence"/>
</dbReference>
<dbReference type="Pfam" id="PF01474">
    <property type="entry name" value="DAHP_synth_2"/>
    <property type="match status" value="2"/>
</dbReference>
<keyword evidence="2 4" id="KW-0808">Transferase</keyword>
<evidence type="ECO:0000313" key="5">
    <source>
        <dbReference type="EMBL" id="MBB6000026.1"/>
    </source>
</evidence>
<feature type="binding site" evidence="3">
    <location>
        <position position="368"/>
    </location>
    <ligand>
        <name>Mn(2+)</name>
        <dbReference type="ChEBI" id="CHEBI:29035"/>
    </ligand>
</feature>
<dbReference type="GO" id="GO:0009073">
    <property type="term" value="P:aromatic amino acid family biosynthetic process"/>
    <property type="evidence" value="ECO:0007669"/>
    <property type="project" value="UniProtKB-KW"/>
</dbReference>
<feature type="binding site" evidence="3">
    <location>
        <position position="105"/>
    </location>
    <ligand>
        <name>phosphoenolpyruvate</name>
        <dbReference type="ChEBI" id="CHEBI:58702"/>
    </ligand>
</feature>
<comment type="pathway">
    <text evidence="4">Metabolic intermediate biosynthesis; chorismate biosynthesis; chorismate from D-erythrose 4-phosphate and phosphoenolpyruvate: step 1/7.</text>
</comment>
<feature type="binding site" evidence="3">
    <location>
        <position position="265"/>
    </location>
    <ligand>
        <name>phosphoenolpyruvate</name>
        <dbReference type="ChEBI" id="CHEBI:58702"/>
    </ligand>
</feature>
<name>A0A841EAJ7_9ACTN</name>
<dbReference type="InterPro" id="IPR013785">
    <property type="entry name" value="Aldolase_TIM"/>
</dbReference>
<comment type="caution">
    <text evidence="5">The sequence shown here is derived from an EMBL/GenBank/DDBJ whole genome shotgun (WGS) entry which is preliminary data.</text>
</comment>
<gene>
    <name evidence="5" type="ORF">HNR25_003777</name>
</gene>
<evidence type="ECO:0000256" key="3">
    <source>
        <dbReference type="PIRSR" id="PIRSR602480-1"/>
    </source>
</evidence>
<proteinExistence type="inferred from homology"/>
<sequence length="392" mass="42532">MPTLPCAGSHGLRADQQPDWADPLQLQRATEELERRPALVRQEDVDTLRHQLAEAAAGRALLLQGGHCAETFGSLPEMERTVGTLEGMTEVLSRVAGLPVITVGRVAGQYAKPRSRPTEVRDGVSLPVYRGDAVNGAGFTARERSPDPERLLRAYDESAAALHRIGRGGEKAACYSSHEALLLDYENALMRTDPRTNRTMAGSAHMLWIGERTRHVDRAHVQLAQRVNNPFAVKVGPSATADDLLELIARINPEHAPGKLTLITRLGADRINEILPRLVEKVRLCGAPVLWVCDPMHGNTRVTGAVKTRLVSDVMAEIGSFIEIHQQLGTHPGGLHLEITGNAVTECVGGAAGVREENLSENYTSACDPRLNRDQALEVASAAADRWALTPK</sequence>
<keyword evidence="4" id="KW-0057">Aromatic amino acid biosynthesis</keyword>
<feature type="binding site" evidence="3">
    <location>
        <position position="68"/>
    </location>
    <ligand>
        <name>Mn(2+)</name>
        <dbReference type="ChEBI" id="CHEBI:29035"/>
    </ligand>
</feature>
<dbReference type="GO" id="GO:0009423">
    <property type="term" value="P:chorismate biosynthetic process"/>
    <property type="evidence" value="ECO:0007669"/>
    <property type="project" value="UniProtKB-UniPathway"/>
</dbReference>
<evidence type="ECO:0000256" key="2">
    <source>
        <dbReference type="ARBA" id="ARBA00022679"/>
    </source>
</evidence>
<keyword evidence="6" id="KW-1185">Reference proteome</keyword>
<reference evidence="5 6" key="1">
    <citation type="submission" date="2020-08" db="EMBL/GenBank/DDBJ databases">
        <title>Sequencing the genomes of 1000 actinobacteria strains.</title>
        <authorList>
            <person name="Klenk H.-P."/>
        </authorList>
    </citation>
    <scope>NUCLEOTIDE SEQUENCE [LARGE SCALE GENOMIC DNA]</scope>
    <source>
        <strain evidence="5 6">DSM 44593</strain>
    </source>
</reference>
<keyword evidence="3" id="KW-0170">Cobalt</keyword>
<feature type="binding site" evidence="3">
    <location>
        <position position="234"/>
    </location>
    <ligand>
        <name>phosphoenolpyruvate</name>
        <dbReference type="ChEBI" id="CHEBI:58702"/>
    </ligand>
</feature>
<comment type="similarity">
    <text evidence="1 4">Belongs to the class-II DAHP synthase family.</text>
</comment>
<evidence type="ECO:0000313" key="6">
    <source>
        <dbReference type="Proteomes" id="UP000578077"/>
    </source>
</evidence>
<dbReference type="GO" id="GO:0003849">
    <property type="term" value="F:3-deoxy-7-phosphoheptulonate synthase activity"/>
    <property type="evidence" value="ECO:0007669"/>
    <property type="project" value="UniProtKB-EC"/>
</dbReference>
<dbReference type="GO" id="GO:0008652">
    <property type="term" value="P:amino acid biosynthetic process"/>
    <property type="evidence" value="ECO:0007669"/>
    <property type="project" value="UniProtKB-KW"/>
</dbReference>
<protein>
    <recommendedName>
        <fullName evidence="4">Phospho-2-dehydro-3-deoxyheptonate aldolase</fullName>
        <ecNumber evidence="4">2.5.1.54</ecNumber>
    </recommendedName>
</protein>
<dbReference type="EMBL" id="JACHLY010000001">
    <property type="protein sequence ID" value="MBB6000026.1"/>
    <property type="molecule type" value="Genomic_DNA"/>
</dbReference>
<comment type="catalytic activity">
    <reaction evidence="4">
        <text>D-erythrose 4-phosphate + phosphoenolpyruvate + H2O = 7-phospho-2-dehydro-3-deoxy-D-arabino-heptonate + phosphate</text>
        <dbReference type="Rhea" id="RHEA:14717"/>
        <dbReference type="ChEBI" id="CHEBI:15377"/>
        <dbReference type="ChEBI" id="CHEBI:16897"/>
        <dbReference type="ChEBI" id="CHEBI:43474"/>
        <dbReference type="ChEBI" id="CHEBI:58394"/>
        <dbReference type="ChEBI" id="CHEBI:58702"/>
        <dbReference type="EC" id="2.5.1.54"/>
    </reaction>
</comment>